<proteinExistence type="predicted"/>
<dbReference type="PANTHER" id="PTHR46579">
    <property type="entry name" value="F5/8 TYPE C DOMAIN-CONTAINING PROTEIN-RELATED"/>
    <property type="match status" value="1"/>
</dbReference>
<reference evidence="1 2" key="1">
    <citation type="submission" date="2014-04" db="EMBL/GenBank/DDBJ databases">
        <authorList>
            <consortium name="DOE Joint Genome Institute"/>
            <person name="Kuo A."/>
            <person name="Kohler A."/>
            <person name="Jargeat P."/>
            <person name="Nagy L.G."/>
            <person name="Floudas D."/>
            <person name="Copeland A."/>
            <person name="Barry K.W."/>
            <person name="Cichocki N."/>
            <person name="Veneault-Fourrey C."/>
            <person name="LaButti K."/>
            <person name="Lindquist E.A."/>
            <person name="Lipzen A."/>
            <person name="Lundell T."/>
            <person name="Morin E."/>
            <person name="Murat C."/>
            <person name="Sun H."/>
            <person name="Tunlid A."/>
            <person name="Henrissat B."/>
            <person name="Grigoriev I.V."/>
            <person name="Hibbett D.S."/>
            <person name="Martin F."/>
            <person name="Nordberg H.P."/>
            <person name="Cantor M.N."/>
            <person name="Hua S.X."/>
        </authorList>
    </citation>
    <scope>NUCLEOTIDE SEQUENCE [LARGE SCALE GENOMIC DNA]</scope>
    <source>
        <strain evidence="1 2">Ve08.2h10</strain>
    </source>
</reference>
<gene>
    <name evidence="1" type="ORF">PAXRUDRAFT_161649</name>
</gene>
<dbReference type="STRING" id="930991.A0A0D0C8N9"/>
<feature type="non-terminal residue" evidence="1">
    <location>
        <position position="161"/>
    </location>
</feature>
<protein>
    <submittedName>
        <fullName evidence="1">Uncharacterized protein</fullName>
    </submittedName>
</protein>
<dbReference type="HOGENOM" id="CLU_1647783_0_0_1"/>
<dbReference type="OrthoDB" id="3269001at2759"/>
<reference evidence="2" key="2">
    <citation type="submission" date="2015-01" db="EMBL/GenBank/DDBJ databases">
        <title>Evolutionary Origins and Diversification of the Mycorrhizal Mutualists.</title>
        <authorList>
            <consortium name="DOE Joint Genome Institute"/>
            <consortium name="Mycorrhizal Genomics Consortium"/>
            <person name="Kohler A."/>
            <person name="Kuo A."/>
            <person name="Nagy L.G."/>
            <person name="Floudas D."/>
            <person name="Copeland A."/>
            <person name="Barry K.W."/>
            <person name="Cichocki N."/>
            <person name="Veneault-Fourrey C."/>
            <person name="LaButti K."/>
            <person name="Lindquist E.A."/>
            <person name="Lipzen A."/>
            <person name="Lundell T."/>
            <person name="Morin E."/>
            <person name="Murat C."/>
            <person name="Riley R."/>
            <person name="Ohm R."/>
            <person name="Sun H."/>
            <person name="Tunlid A."/>
            <person name="Henrissat B."/>
            <person name="Grigoriev I.V."/>
            <person name="Hibbett D.S."/>
            <person name="Martin F."/>
        </authorList>
    </citation>
    <scope>NUCLEOTIDE SEQUENCE [LARGE SCALE GENOMIC DNA]</scope>
    <source>
        <strain evidence="2">Ve08.2h10</strain>
    </source>
</reference>
<dbReference type="PANTHER" id="PTHR46579:SF2">
    <property type="entry name" value="C2H2-TYPE DOMAIN-CONTAINING PROTEIN"/>
    <property type="match status" value="1"/>
</dbReference>
<accession>A0A0D0C8N9</accession>
<organism evidence="1 2">
    <name type="scientific">Paxillus rubicundulus Ve08.2h10</name>
    <dbReference type="NCBI Taxonomy" id="930991"/>
    <lineage>
        <taxon>Eukaryota</taxon>
        <taxon>Fungi</taxon>
        <taxon>Dikarya</taxon>
        <taxon>Basidiomycota</taxon>
        <taxon>Agaricomycotina</taxon>
        <taxon>Agaricomycetes</taxon>
        <taxon>Agaricomycetidae</taxon>
        <taxon>Boletales</taxon>
        <taxon>Paxilineae</taxon>
        <taxon>Paxillaceae</taxon>
        <taxon>Paxillus</taxon>
    </lineage>
</organism>
<dbReference type="Proteomes" id="UP000054538">
    <property type="component" value="Unassembled WGS sequence"/>
</dbReference>
<dbReference type="AlphaFoldDB" id="A0A0D0C8N9"/>
<dbReference type="InParanoid" id="A0A0D0C8N9"/>
<evidence type="ECO:0000313" key="1">
    <source>
        <dbReference type="EMBL" id="KIK79292.1"/>
    </source>
</evidence>
<dbReference type="EMBL" id="KN826320">
    <property type="protein sequence ID" value="KIK79292.1"/>
    <property type="molecule type" value="Genomic_DNA"/>
</dbReference>
<sequence length="161" mass="18603">GRLVRVALVAVVCDKPAAHKIGGFASHSHTNFCTACWITLNDKDKKEAFEKGAFKPRTNQEQRDLGERYRVLINHTARKNFVKEHATRYTQLACLPYFDLVDQIVIDPMHNLFLGLVKTHFYNIWIQSKILRPNHELAKLHEMLANVSSIYSCIHMLIFLQ</sequence>
<name>A0A0D0C8N9_9AGAM</name>
<keyword evidence="2" id="KW-1185">Reference proteome</keyword>
<evidence type="ECO:0000313" key="2">
    <source>
        <dbReference type="Proteomes" id="UP000054538"/>
    </source>
</evidence>